<evidence type="ECO:0000259" key="1">
    <source>
        <dbReference type="PROSITE" id="PS50011"/>
    </source>
</evidence>
<gene>
    <name evidence="2" type="ORF">chiPu_0029894</name>
</gene>
<dbReference type="PANTHER" id="PTHR24359">
    <property type="entry name" value="SERINE/THREONINE-PROTEIN KINASE SBK1"/>
    <property type="match status" value="1"/>
</dbReference>
<proteinExistence type="predicted"/>
<feature type="non-terminal residue" evidence="2">
    <location>
        <position position="160"/>
    </location>
</feature>
<name>A0A401TSA4_CHIPU</name>
<dbReference type="GO" id="GO:0005524">
    <property type="term" value="F:ATP binding"/>
    <property type="evidence" value="ECO:0007669"/>
    <property type="project" value="InterPro"/>
</dbReference>
<keyword evidence="3" id="KW-1185">Reference proteome</keyword>
<organism evidence="2 3">
    <name type="scientific">Chiloscyllium punctatum</name>
    <name type="common">Brownbanded bambooshark</name>
    <name type="synonym">Hemiscyllium punctatum</name>
    <dbReference type="NCBI Taxonomy" id="137246"/>
    <lineage>
        <taxon>Eukaryota</taxon>
        <taxon>Metazoa</taxon>
        <taxon>Chordata</taxon>
        <taxon>Craniata</taxon>
        <taxon>Vertebrata</taxon>
        <taxon>Chondrichthyes</taxon>
        <taxon>Elasmobranchii</taxon>
        <taxon>Galeomorphii</taxon>
        <taxon>Galeoidea</taxon>
        <taxon>Orectolobiformes</taxon>
        <taxon>Hemiscylliidae</taxon>
        <taxon>Chiloscyllium</taxon>
    </lineage>
</organism>
<feature type="domain" description="Protein kinase" evidence="1">
    <location>
        <begin position="1"/>
        <end position="158"/>
    </location>
</feature>
<dbReference type="GO" id="GO:0004674">
    <property type="term" value="F:protein serine/threonine kinase activity"/>
    <property type="evidence" value="ECO:0007669"/>
    <property type="project" value="TreeGrafter"/>
</dbReference>
<dbReference type="PANTHER" id="PTHR24359:SF1">
    <property type="entry name" value="INHIBITOR OF NUCLEAR FACTOR KAPPA-B KINASE EPSILON SUBUNIT HOMOLOG 1-RELATED"/>
    <property type="match status" value="1"/>
</dbReference>
<evidence type="ECO:0000313" key="2">
    <source>
        <dbReference type="EMBL" id="GCC45516.1"/>
    </source>
</evidence>
<sequence length="160" mass="17363">MALDHLHGRGLVHRDVKPENVLLFDQECRRVKLSDFGLARRAGLRVWPVPGPGDPYAAPELGGEGAGREGTLVAQAEDAWAFGVLLYGLLTGAFPWESAGPADPAYRAYARWNRAGAPAGACPPQWRPLAPPGSRMLRGLLCPWPERRVGVAEVMGYLKK</sequence>
<comment type="caution">
    <text evidence="2">The sequence shown here is derived from an EMBL/GenBank/DDBJ whole genome shotgun (WGS) entry which is preliminary data.</text>
</comment>
<dbReference type="Proteomes" id="UP000287033">
    <property type="component" value="Unassembled WGS sequence"/>
</dbReference>
<dbReference type="PROSITE" id="PS00108">
    <property type="entry name" value="PROTEIN_KINASE_ST"/>
    <property type="match status" value="1"/>
</dbReference>
<dbReference type="OrthoDB" id="6513151at2759"/>
<dbReference type="InterPro" id="IPR008271">
    <property type="entry name" value="Ser/Thr_kinase_AS"/>
</dbReference>
<accession>A0A401TSA4</accession>
<dbReference type="EMBL" id="BEZZ01169227">
    <property type="protein sequence ID" value="GCC45516.1"/>
    <property type="molecule type" value="Genomic_DNA"/>
</dbReference>
<dbReference type="Gene3D" id="1.10.510.10">
    <property type="entry name" value="Transferase(Phosphotransferase) domain 1"/>
    <property type="match status" value="1"/>
</dbReference>
<dbReference type="PROSITE" id="PS50011">
    <property type="entry name" value="PROTEIN_KINASE_DOM"/>
    <property type="match status" value="1"/>
</dbReference>
<evidence type="ECO:0000313" key="3">
    <source>
        <dbReference type="Proteomes" id="UP000287033"/>
    </source>
</evidence>
<dbReference type="SUPFAM" id="SSF56112">
    <property type="entry name" value="Protein kinase-like (PK-like)"/>
    <property type="match status" value="1"/>
</dbReference>
<protein>
    <recommendedName>
        <fullName evidence="1">Protein kinase domain-containing protein</fullName>
    </recommendedName>
</protein>
<dbReference type="InterPro" id="IPR011009">
    <property type="entry name" value="Kinase-like_dom_sf"/>
</dbReference>
<dbReference type="AlphaFoldDB" id="A0A401TSA4"/>
<dbReference type="Pfam" id="PF00069">
    <property type="entry name" value="Pkinase"/>
    <property type="match status" value="1"/>
</dbReference>
<reference evidence="2 3" key="1">
    <citation type="journal article" date="2018" name="Nat. Ecol. Evol.">
        <title>Shark genomes provide insights into elasmobranch evolution and the origin of vertebrates.</title>
        <authorList>
            <person name="Hara Y"/>
            <person name="Yamaguchi K"/>
            <person name="Onimaru K"/>
            <person name="Kadota M"/>
            <person name="Koyanagi M"/>
            <person name="Keeley SD"/>
            <person name="Tatsumi K"/>
            <person name="Tanaka K"/>
            <person name="Motone F"/>
            <person name="Kageyama Y"/>
            <person name="Nozu R"/>
            <person name="Adachi N"/>
            <person name="Nishimura O"/>
            <person name="Nakagawa R"/>
            <person name="Tanegashima C"/>
            <person name="Kiyatake I"/>
            <person name="Matsumoto R"/>
            <person name="Murakumo K"/>
            <person name="Nishida K"/>
            <person name="Terakita A"/>
            <person name="Kuratani S"/>
            <person name="Sato K"/>
            <person name="Hyodo S Kuraku.S."/>
        </authorList>
    </citation>
    <scope>NUCLEOTIDE SEQUENCE [LARGE SCALE GENOMIC DNA]</scope>
</reference>
<dbReference type="InterPro" id="IPR000719">
    <property type="entry name" value="Prot_kinase_dom"/>
</dbReference>
<dbReference type="SMART" id="SM00220">
    <property type="entry name" value="S_TKc"/>
    <property type="match status" value="1"/>
</dbReference>